<dbReference type="AlphaFoldDB" id="A0AAU2JRA1"/>
<feature type="region of interest" description="Disordered" evidence="1">
    <location>
        <begin position="1"/>
        <end position="74"/>
    </location>
</feature>
<dbReference type="EMBL" id="CP108264">
    <property type="protein sequence ID" value="WTU74715.1"/>
    <property type="molecule type" value="Genomic_DNA"/>
</dbReference>
<protein>
    <recommendedName>
        <fullName evidence="3">Lipoprotein</fullName>
    </recommendedName>
</protein>
<proteinExistence type="predicted"/>
<reference evidence="2" key="1">
    <citation type="submission" date="2022-10" db="EMBL/GenBank/DDBJ databases">
        <title>The complete genomes of actinobacterial strains from the NBC collection.</title>
        <authorList>
            <person name="Joergensen T.S."/>
            <person name="Alvarez Arevalo M."/>
            <person name="Sterndorff E.B."/>
            <person name="Faurdal D."/>
            <person name="Vuksanovic O."/>
            <person name="Mourched A.-S."/>
            <person name="Charusanti P."/>
            <person name="Shaw S."/>
            <person name="Blin K."/>
            <person name="Weber T."/>
        </authorList>
    </citation>
    <scope>NUCLEOTIDE SEQUENCE</scope>
    <source>
        <strain evidence="2">NBC_00049</strain>
    </source>
</reference>
<evidence type="ECO:0000256" key="1">
    <source>
        <dbReference type="SAM" id="MobiDB-lite"/>
    </source>
</evidence>
<evidence type="ECO:0000313" key="2">
    <source>
        <dbReference type="EMBL" id="WTU74715.1"/>
    </source>
</evidence>
<sequence length="243" mass="25067">MLTAASCTMPPAPPPAPHALPSPATSPSLKPQALPSPSASPTAAPSPVTPTAPTSAPPSPSGPAEGVGDGLLRDTDRPLVDAVHRNPKYEVPAGKAAIVIHREPPGVGELAWMHDERSFCLAVIRDEKATTQCRILPTAWPRVGIRLVTEGGSYTEQPGGRVRTVYFAIVDGGHGPYGYAGSGDPASGMGPIRDATAVFASGRTLSLVTYERPAGAQSPGDKEICSADNAICFPALDTYSGER</sequence>
<feature type="compositionally biased region" description="Low complexity" evidence="1">
    <location>
        <begin position="21"/>
        <end position="46"/>
    </location>
</feature>
<accession>A0AAU2JRA1</accession>
<feature type="compositionally biased region" description="Pro residues" evidence="1">
    <location>
        <begin position="47"/>
        <end position="61"/>
    </location>
</feature>
<name>A0AAU2JRA1_9ACTN</name>
<organism evidence="2">
    <name type="scientific">Streptomyces sp. NBC_00049</name>
    <dbReference type="NCBI Taxonomy" id="2903617"/>
    <lineage>
        <taxon>Bacteria</taxon>
        <taxon>Bacillati</taxon>
        <taxon>Actinomycetota</taxon>
        <taxon>Actinomycetes</taxon>
        <taxon>Kitasatosporales</taxon>
        <taxon>Streptomycetaceae</taxon>
        <taxon>Streptomyces</taxon>
    </lineage>
</organism>
<feature type="compositionally biased region" description="Pro residues" evidence="1">
    <location>
        <begin position="10"/>
        <end position="20"/>
    </location>
</feature>
<gene>
    <name evidence="2" type="ORF">OG327_16115</name>
</gene>
<evidence type="ECO:0008006" key="3">
    <source>
        <dbReference type="Google" id="ProtNLM"/>
    </source>
</evidence>